<keyword evidence="12" id="KW-0648">Protein biosynthesis</keyword>
<feature type="coiled-coil region" evidence="16">
    <location>
        <begin position="407"/>
        <end position="434"/>
    </location>
</feature>
<dbReference type="Gene3D" id="3.30.56.10">
    <property type="match status" value="2"/>
</dbReference>
<reference evidence="18" key="1">
    <citation type="submission" date="2021-09" db="EMBL/GenBank/DDBJ databases">
        <authorList>
            <consortium name="AG Swart"/>
            <person name="Singh M."/>
            <person name="Singh A."/>
            <person name="Seah K."/>
            <person name="Emmerich C."/>
        </authorList>
    </citation>
    <scope>NUCLEOTIDE SEQUENCE</scope>
    <source>
        <strain evidence="18">ATCC30299</strain>
    </source>
</reference>
<evidence type="ECO:0000256" key="9">
    <source>
        <dbReference type="ARBA" id="ARBA00022741"/>
    </source>
</evidence>
<dbReference type="InterPro" id="IPR005147">
    <property type="entry name" value="tRNA_synthase_B5-dom"/>
</dbReference>
<gene>
    <name evidence="18" type="ORF">BSTOLATCC_MIC22125</name>
</gene>
<keyword evidence="6" id="KW-0963">Cytoplasm</keyword>
<evidence type="ECO:0000256" key="4">
    <source>
        <dbReference type="ARBA" id="ARBA00011209"/>
    </source>
</evidence>
<dbReference type="Pfam" id="PF18262">
    <property type="entry name" value="PhetRS_B1"/>
    <property type="match status" value="1"/>
</dbReference>
<dbReference type="Proteomes" id="UP001162131">
    <property type="component" value="Unassembled WGS sequence"/>
</dbReference>
<dbReference type="InterPro" id="IPR041616">
    <property type="entry name" value="PheRS_beta_core"/>
</dbReference>
<dbReference type="GO" id="GO:0004826">
    <property type="term" value="F:phenylalanine-tRNA ligase activity"/>
    <property type="evidence" value="ECO:0007669"/>
    <property type="project" value="UniProtKB-EC"/>
</dbReference>
<evidence type="ECO:0000256" key="1">
    <source>
        <dbReference type="ARBA" id="ARBA00001946"/>
    </source>
</evidence>
<evidence type="ECO:0000256" key="11">
    <source>
        <dbReference type="ARBA" id="ARBA00022842"/>
    </source>
</evidence>
<evidence type="ECO:0000256" key="13">
    <source>
        <dbReference type="ARBA" id="ARBA00023146"/>
    </source>
</evidence>
<dbReference type="FunFam" id="3.30.56.10:FF:000005">
    <property type="entry name" value="Phenylalanine--tRNA ligase beta subunit"/>
    <property type="match status" value="1"/>
</dbReference>
<keyword evidence="9" id="KW-0547">Nucleotide-binding</keyword>
<dbReference type="InterPro" id="IPR020825">
    <property type="entry name" value="Phe-tRNA_synthase-like_B3/B4"/>
</dbReference>
<dbReference type="CDD" id="cd00769">
    <property type="entry name" value="PheRS_beta_core"/>
    <property type="match status" value="1"/>
</dbReference>
<keyword evidence="8" id="KW-0479">Metal-binding</keyword>
<dbReference type="Pfam" id="PF03484">
    <property type="entry name" value="B5"/>
    <property type="match status" value="1"/>
</dbReference>
<protein>
    <recommendedName>
        <fullName evidence="5">phenylalanine--tRNA ligase</fullName>
        <ecNumber evidence="5">6.1.1.20</ecNumber>
    </recommendedName>
    <alternativeName>
        <fullName evidence="14">Phenylalanyl-tRNA synthetase beta subunit</fullName>
    </alternativeName>
</protein>
<evidence type="ECO:0000256" key="7">
    <source>
        <dbReference type="ARBA" id="ARBA00022598"/>
    </source>
</evidence>
<dbReference type="FunFam" id="3.30.930.10:FF:000059">
    <property type="entry name" value="phenylalanine--tRNA ligase beta subunit"/>
    <property type="match status" value="1"/>
</dbReference>
<dbReference type="GO" id="GO:0000287">
    <property type="term" value="F:magnesium ion binding"/>
    <property type="evidence" value="ECO:0007669"/>
    <property type="project" value="InterPro"/>
</dbReference>
<proteinExistence type="inferred from homology"/>
<dbReference type="InterPro" id="IPR040659">
    <property type="entry name" value="PhetRS_B1"/>
</dbReference>
<dbReference type="InterPro" id="IPR005146">
    <property type="entry name" value="B3/B4_tRNA-bd"/>
</dbReference>
<evidence type="ECO:0000256" key="5">
    <source>
        <dbReference type="ARBA" id="ARBA00012814"/>
    </source>
</evidence>
<dbReference type="SMART" id="SM00874">
    <property type="entry name" value="B5"/>
    <property type="match status" value="1"/>
</dbReference>
<dbReference type="GO" id="GO:0009328">
    <property type="term" value="C:phenylalanine-tRNA ligase complex"/>
    <property type="evidence" value="ECO:0007669"/>
    <property type="project" value="TreeGrafter"/>
</dbReference>
<dbReference type="InterPro" id="IPR045864">
    <property type="entry name" value="aa-tRNA-synth_II/BPL/LPL"/>
</dbReference>
<evidence type="ECO:0000256" key="10">
    <source>
        <dbReference type="ARBA" id="ARBA00022840"/>
    </source>
</evidence>
<evidence type="ECO:0000256" key="2">
    <source>
        <dbReference type="ARBA" id="ARBA00004496"/>
    </source>
</evidence>
<dbReference type="SMART" id="SM00873">
    <property type="entry name" value="B3_4"/>
    <property type="match status" value="1"/>
</dbReference>
<dbReference type="GO" id="GO:0003723">
    <property type="term" value="F:RNA binding"/>
    <property type="evidence" value="ECO:0007669"/>
    <property type="project" value="InterPro"/>
</dbReference>
<sequence length="587" mass="66340">MPTVTVAREDLYRELGVTMTDQEFEDLCFEYGIELDDITSEKEIVRKEKGEEAARGLDETILYKIEVAANRYDLLCLEGLAQSLRVFLGRDETPLFRLLPTIPTEVATITSATQGVRPYFVCAILRNLHFTPTSYKSFIDLQDKLHQNIGRKRTLVAIGTHDYDTIRGPFTYTAKETSEIKFKALNQTEEYTAEQLFEIYRKDNRMKKYVAIIENSPVTPIIYDSQGIVLSMPPIINGDHSKITLNTKNVFIDITACDLTKAHVTLHTIIAAFSQYCTEKFTVEPVKVIDPEGREHVCPRMDERDVEVDINYVNKLIGTNLSPDKACTLLNKMSLRSTEEGNKIKVRVPITRSDILHPCDIAEDVGIAYGYNNIEKRVPQVTTIAKQQPLNHLSDLLRAEVAQAGFIEVLTFALVSFEENYDKLRRERDGLAVEISNPKTFEFQIPRTTLLPGLLKTLSSNKKFPLPIKIFELSDAVVKDENAGNGTRNVRMLSALHSNTSAGFEVVHGLLDIVMEKLGFSFPGDYHLVPCEDPTFFPGRQAQIFSHGKKVGIMGIIHPEVLKNFELKYPVSALEIDFELLSTLIRI</sequence>
<dbReference type="PROSITE" id="PS51483">
    <property type="entry name" value="B5"/>
    <property type="match status" value="1"/>
</dbReference>
<evidence type="ECO:0000256" key="12">
    <source>
        <dbReference type="ARBA" id="ARBA00022917"/>
    </source>
</evidence>
<dbReference type="Pfam" id="PF03483">
    <property type="entry name" value="B3_4"/>
    <property type="match status" value="1"/>
</dbReference>
<dbReference type="Pfam" id="PF17759">
    <property type="entry name" value="tRNA_synthFbeta"/>
    <property type="match status" value="1"/>
</dbReference>
<evidence type="ECO:0000256" key="3">
    <source>
        <dbReference type="ARBA" id="ARBA00007438"/>
    </source>
</evidence>
<evidence type="ECO:0000256" key="15">
    <source>
        <dbReference type="ARBA" id="ARBA00049255"/>
    </source>
</evidence>
<keyword evidence="13" id="KW-0030">Aminoacyl-tRNA synthetase</keyword>
<keyword evidence="11" id="KW-0460">Magnesium</keyword>
<keyword evidence="19" id="KW-1185">Reference proteome</keyword>
<dbReference type="AlphaFoldDB" id="A0AAU9IYJ4"/>
<dbReference type="PANTHER" id="PTHR10947">
    <property type="entry name" value="PHENYLALANYL-TRNA SYNTHETASE BETA CHAIN AND LEUCINE-RICH REPEAT-CONTAINING PROTEIN 47"/>
    <property type="match status" value="1"/>
</dbReference>
<accession>A0AAU9IYJ4</accession>
<dbReference type="EC" id="6.1.1.20" evidence="5"/>
<dbReference type="FunFam" id="3.50.40.10:FF:000002">
    <property type="entry name" value="phenylalanine--tRNA ligase beta subunit"/>
    <property type="match status" value="1"/>
</dbReference>
<dbReference type="InterPro" id="IPR004531">
    <property type="entry name" value="Phe-tRNA-synth_IIc_bsu_arc_euk"/>
</dbReference>
<dbReference type="Gene3D" id="3.30.930.10">
    <property type="entry name" value="Bira Bifunctional Protein, Domain 2"/>
    <property type="match status" value="1"/>
</dbReference>
<dbReference type="GO" id="GO:0006432">
    <property type="term" value="P:phenylalanyl-tRNA aminoacylation"/>
    <property type="evidence" value="ECO:0007669"/>
    <property type="project" value="InterPro"/>
</dbReference>
<keyword evidence="7" id="KW-0436">Ligase</keyword>
<dbReference type="Gene3D" id="3.50.40.10">
    <property type="entry name" value="Phenylalanyl-trna Synthetase, Chain B, domain 3"/>
    <property type="match status" value="1"/>
</dbReference>
<name>A0AAU9IYJ4_9CILI</name>
<comment type="catalytic activity">
    <reaction evidence="15">
        <text>tRNA(Phe) + L-phenylalanine + ATP = L-phenylalanyl-tRNA(Phe) + AMP + diphosphate + H(+)</text>
        <dbReference type="Rhea" id="RHEA:19413"/>
        <dbReference type="Rhea" id="RHEA-COMP:9668"/>
        <dbReference type="Rhea" id="RHEA-COMP:9699"/>
        <dbReference type="ChEBI" id="CHEBI:15378"/>
        <dbReference type="ChEBI" id="CHEBI:30616"/>
        <dbReference type="ChEBI" id="CHEBI:33019"/>
        <dbReference type="ChEBI" id="CHEBI:58095"/>
        <dbReference type="ChEBI" id="CHEBI:78442"/>
        <dbReference type="ChEBI" id="CHEBI:78531"/>
        <dbReference type="ChEBI" id="CHEBI:456215"/>
        <dbReference type="EC" id="6.1.1.20"/>
    </reaction>
</comment>
<evidence type="ECO:0000256" key="8">
    <source>
        <dbReference type="ARBA" id="ARBA00022723"/>
    </source>
</evidence>
<dbReference type="SUPFAM" id="SSF56037">
    <property type="entry name" value="PheT/TilS domain"/>
    <property type="match status" value="1"/>
</dbReference>
<comment type="caution">
    <text evidence="18">The sequence shown here is derived from an EMBL/GenBank/DDBJ whole genome shotgun (WGS) entry which is preliminary data.</text>
</comment>
<dbReference type="NCBIfam" id="TIGR00471">
    <property type="entry name" value="pheT_arch"/>
    <property type="match status" value="1"/>
</dbReference>
<dbReference type="SUPFAM" id="SSF46955">
    <property type="entry name" value="Putative DNA-binding domain"/>
    <property type="match status" value="2"/>
</dbReference>
<evidence type="ECO:0000256" key="6">
    <source>
        <dbReference type="ARBA" id="ARBA00022490"/>
    </source>
</evidence>
<dbReference type="GO" id="GO:0005524">
    <property type="term" value="F:ATP binding"/>
    <property type="evidence" value="ECO:0007669"/>
    <property type="project" value="UniProtKB-KW"/>
</dbReference>
<dbReference type="PANTHER" id="PTHR10947:SF0">
    <property type="entry name" value="PHENYLALANINE--TRNA LIGASE BETA SUBUNIT"/>
    <property type="match status" value="1"/>
</dbReference>
<comment type="subcellular location">
    <subcellularLocation>
        <location evidence="2">Cytoplasm</location>
    </subcellularLocation>
</comment>
<evidence type="ECO:0000256" key="14">
    <source>
        <dbReference type="ARBA" id="ARBA00033189"/>
    </source>
</evidence>
<feature type="domain" description="B5" evidence="17">
    <location>
        <begin position="301"/>
        <end position="376"/>
    </location>
</feature>
<organism evidence="18 19">
    <name type="scientific">Blepharisma stoltei</name>
    <dbReference type="NCBI Taxonomy" id="1481888"/>
    <lineage>
        <taxon>Eukaryota</taxon>
        <taxon>Sar</taxon>
        <taxon>Alveolata</taxon>
        <taxon>Ciliophora</taxon>
        <taxon>Postciliodesmatophora</taxon>
        <taxon>Heterotrichea</taxon>
        <taxon>Heterotrichida</taxon>
        <taxon>Blepharismidae</taxon>
        <taxon>Blepharisma</taxon>
    </lineage>
</organism>
<keyword evidence="16" id="KW-0175">Coiled coil</keyword>
<dbReference type="EMBL" id="CAJZBQ010000021">
    <property type="protein sequence ID" value="CAG9318758.1"/>
    <property type="molecule type" value="Genomic_DNA"/>
</dbReference>
<comment type="similarity">
    <text evidence="3">Belongs to the phenylalanyl-tRNA synthetase beta subunit family. Type 2 subfamily.</text>
</comment>
<comment type="cofactor">
    <cofactor evidence="1">
        <name>Mg(2+)</name>
        <dbReference type="ChEBI" id="CHEBI:18420"/>
    </cofactor>
</comment>
<dbReference type="SUPFAM" id="SSF55681">
    <property type="entry name" value="Class II aaRS and biotin synthetases"/>
    <property type="match status" value="1"/>
</dbReference>
<evidence type="ECO:0000313" key="19">
    <source>
        <dbReference type="Proteomes" id="UP001162131"/>
    </source>
</evidence>
<comment type="subunit">
    <text evidence="4">Tetramer of two alpha and two beta subunits.</text>
</comment>
<evidence type="ECO:0000259" key="17">
    <source>
        <dbReference type="PROSITE" id="PS51483"/>
    </source>
</evidence>
<evidence type="ECO:0000313" key="18">
    <source>
        <dbReference type="EMBL" id="CAG9318758.1"/>
    </source>
</evidence>
<evidence type="ECO:0000256" key="16">
    <source>
        <dbReference type="SAM" id="Coils"/>
    </source>
</evidence>
<dbReference type="InterPro" id="IPR009061">
    <property type="entry name" value="DNA-bd_dom_put_sf"/>
</dbReference>
<keyword evidence="10" id="KW-0067">ATP-binding</keyword>
<dbReference type="InterPro" id="IPR045060">
    <property type="entry name" value="Phe-tRNA-ligase_IIc_bsu"/>
</dbReference>